<dbReference type="EMBL" id="JANKAS010000002">
    <property type="protein sequence ID" value="MCR1897919.1"/>
    <property type="molecule type" value="Genomic_DNA"/>
</dbReference>
<dbReference type="Proteomes" id="UP001205748">
    <property type="component" value="Unassembled WGS sequence"/>
</dbReference>
<name>A0AAE3HF58_9FIRM</name>
<proteinExistence type="predicted"/>
<evidence type="ECO:0000313" key="2">
    <source>
        <dbReference type="Proteomes" id="UP001205748"/>
    </source>
</evidence>
<dbReference type="AlphaFoldDB" id="A0AAE3HF58"/>
<keyword evidence="2" id="KW-1185">Reference proteome</keyword>
<protein>
    <submittedName>
        <fullName evidence="1">Uncharacterized protein</fullName>
    </submittedName>
</protein>
<gene>
    <name evidence="1" type="ORF">NSA47_02820</name>
</gene>
<sequence length="111" mass="13264">MAKHEFGIMQRKPFFHDRFDTYNPPKYNCIEIHDVFIEEVMMDLLDMDCYWHTLQRPEKGLAYYGITLIPPKSMEDFISILLSKNKEEYTALIALANQAKEKRKYIIHYGI</sequence>
<reference evidence="1" key="1">
    <citation type="submission" date="2022-07" db="EMBL/GenBank/DDBJ databases">
        <title>Enhanced cultured diversity of the mouse gut microbiota enables custom-made synthetic communities.</title>
        <authorList>
            <person name="Afrizal A."/>
        </authorList>
    </citation>
    <scope>NUCLEOTIDE SEQUENCE</scope>
    <source>
        <strain evidence="1">DSM 28593</strain>
    </source>
</reference>
<accession>A0AAE3HF58</accession>
<comment type="caution">
    <text evidence="1">The sequence shown here is derived from an EMBL/GenBank/DDBJ whole genome shotgun (WGS) entry which is preliminary data.</text>
</comment>
<organism evidence="1 2">
    <name type="scientific">Irregularibacter muris</name>
    <dbReference type="NCBI Taxonomy" id="1796619"/>
    <lineage>
        <taxon>Bacteria</taxon>
        <taxon>Bacillati</taxon>
        <taxon>Bacillota</taxon>
        <taxon>Clostridia</taxon>
        <taxon>Eubacteriales</taxon>
        <taxon>Eubacteriaceae</taxon>
        <taxon>Irregularibacter</taxon>
    </lineage>
</organism>
<evidence type="ECO:0000313" key="1">
    <source>
        <dbReference type="EMBL" id="MCR1897919.1"/>
    </source>
</evidence>
<dbReference type="RefSeq" id="WP_257529386.1">
    <property type="nucleotide sequence ID" value="NZ_JANKAS010000002.1"/>
</dbReference>